<proteinExistence type="predicted"/>
<dbReference type="AlphaFoldDB" id="X1J6H6"/>
<sequence>MKICHEWKHIGYIRATCPYCHEIDTFFNDLTEDGVEGDIIQCKDPRCEKKFKLGEPE</sequence>
<protein>
    <submittedName>
        <fullName evidence="1">Uncharacterized protein</fullName>
    </submittedName>
</protein>
<accession>X1J6H6</accession>
<reference evidence="1" key="1">
    <citation type="journal article" date="2014" name="Front. Microbiol.">
        <title>High frequency of phylogenetically diverse reductive dehalogenase-homologous genes in deep subseafloor sedimentary metagenomes.</title>
        <authorList>
            <person name="Kawai M."/>
            <person name="Futagami T."/>
            <person name="Toyoda A."/>
            <person name="Takaki Y."/>
            <person name="Nishi S."/>
            <person name="Hori S."/>
            <person name="Arai W."/>
            <person name="Tsubouchi T."/>
            <person name="Morono Y."/>
            <person name="Uchiyama I."/>
            <person name="Ito T."/>
            <person name="Fujiyama A."/>
            <person name="Inagaki F."/>
            <person name="Takami H."/>
        </authorList>
    </citation>
    <scope>NUCLEOTIDE SEQUENCE</scope>
    <source>
        <strain evidence="1">Expedition CK06-06</strain>
    </source>
</reference>
<comment type="caution">
    <text evidence="1">The sequence shown here is derived from an EMBL/GenBank/DDBJ whole genome shotgun (WGS) entry which is preliminary data.</text>
</comment>
<evidence type="ECO:0000313" key="1">
    <source>
        <dbReference type="EMBL" id="GAH89557.1"/>
    </source>
</evidence>
<dbReference type="EMBL" id="BARU01036412">
    <property type="protein sequence ID" value="GAH89557.1"/>
    <property type="molecule type" value="Genomic_DNA"/>
</dbReference>
<name>X1J6H6_9ZZZZ</name>
<organism evidence="1">
    <name type="scientific">marine sediment metagenome</name>
    <dbReference type="NCBI Taxonomy" id="412755"/>
    <lineage>
        <taxon>unclassified sequences</taxon>
        <taxon>metagenomes</taxon>
        <taxon>ecological metagenomes</taxon>
    </lineage>
</organism>
<gene>
    <name evidence="1" type="ORF">S03H2_56858</name>
</gene>